<dbReference type="STRING" id="6526.A0A2C9KK66"/>
<dbReference type="Gene3D" id="1.10.1170.10">
    <property type="entry name" value="Inhibitor Of Apoptosis Protein (2mihbC-IAP-1), Chain A"/>
    <property type="match status" value="2"/>
</dbReference>
<dbReference type="Proteomes" id="UP000076420">
    <property type="component" value="Unassembled WGS sequence"/>
</dbReference>
<evidence type="ECO:0000313" key="2">
    <source>
        <dbReference type="EnsemblMetazoa" id="BGLB020599-PA"/>
    </source>
</evidence>
<dbReference type="GO" id="GO:0005737">
    <property type="term" value="C:cytoplasm"/>
    <property type="evidence" value="ECO:0007669"/>
    <property type="project" value="TreeGrafter"/>
</dbReference>
<sequence length="254" mass="27520">MKINLATLSKGIAWTQFTNEKFRLQTFNNYPISAAQSASVLAWEGFVYVGSGLDDKVTCYKCFVSKNNWLKKEAVSEVHKKISPSCAMVTGRGSDNIPIMAGTANFEELLKALHSIRTKEKLTSTLGIENTAAPFATLTQGNIIRSPSSAPTVINEAESSVSSAAPDTTSHNSLSTSSDATPIGSASSASSAKVEQNADSKRKCPTYSELGIVTERPKRPEYAVKGEHSKTFTNWPRSHHIQADDLADAEFYYA</sequence>
<feature type="region of interest" description="Disordered" evidence="1">
    <location>
        <begin position="154"/>
        <end position="202"/>
    </location>
</feature>
<proteinExistence type="predicted"/>
<evidence type="ECO:0000313" key="3">
    <source>
        <dbReference type="Proteomes" id="UP000076420"/>
    </source>
</evidence>
<dbReference type="KEGG" id="bgt:106077001"/>
<dbReference type="GO" id="GO:0051726">
    <property type="term" value="P:regulation of cell cycle"/>
    <property type="evidence" value="ECO:0007669"/>
    <property type="project" value="TreeGrafter"/>
</dbReference>
<gene>
    <name evidence="2" type="primary">106077001</name>
</gene>
<name>A0A2C9KK66_BIOGL</name>
<dbReference type="PANTHER" id="PTHR10044">
    <property type="entry name" value="INHIBITOR OF APOPTOSIS"/>
    <property type="match status" value="1"/>
</dbReference>
<dbReference type="GO" id="GO:0005634">
    <property type="term" value="C:nucleus"/>
    <property type="evidence" value="ECO:0007669"/>
    <property type="project" value="TreeGrafter"/>
</dbReference>
<accession>A0A2C9KK66</accession>
<dbReference type="AlphaFoldDB" id="A0A2C9KK66"/>
<dbReference type="RefSeq" id="XP_013093248.2">
    <property type="nucleotide sequence ID" value="XM_013237794.2"/>
</dbReference>
<organism evidence="2 3">
    <name type="scientific">Biomphalaria glabrata</name>
    <name type="common">Bloodfluke planorb</name>
    <name type="synonym">Freshwater snail</name>
    <dbReference type="NCBI Taxonomy" id="6526"/>
    <lineage>
        <taxon>Eukaryota</taxon>
        <taxon>Metazoa</taxon>
        <taxon>Spiralia</taxon>
        <taxon>Lophotrochozoa</taxon>
        <taxon>Mollusca</taxon>
        <taxon>Gastropoda</taxon>
        <taxon>Heterobranchia</taxon>
        <taxon>Euthyneura</taxon>
        <taxon>Panpulmonata</taxon>
        <taxon>Hygrophila</taxon>
        <taxon>Lymnaeoidea</taxon>
        <taxon>Planorbidae</taxon>
        <taxon>Biomphalaria</taxon>
    </lineage>
</organism>
<reference evidence="2" key="1">
    <citation type="submission" date="2020-05" db="UniProtKB">
        <authorList>
            <consortium name="EnsemblMetazoa"/>
        </authorList>
    </citation>
    <scope>IDENTIFICATION</scope>
    <source>
        <strain evidence="2">BB02</strain>
    </source>
</reference>
<evidence type="ECO:0000256" key="1">
    <source>
        <dbReference type="SAM" id="MobiDB-lite"/>
    </source>
</evidence>
<dbReference type="InterPro" id="IPR050784">
    <property type="entry name" value="IAP"/>
</dbReference>
<dbReference type="SMART" id="SM00238">
    <property type="entry name" value="BIR"/>
    <property type="match status" value="1"/>
</dbReference>
<dbReference type="VEuPathDB" id="VectorBase:BGLB020599"/>
<dbReference type="InterPro" id="IPR001370">
    <property type="entry name" value="BIR_rpt"/>
</dbReference>
<dbReference type="Pfam" id="PF00653">
    <property type="entry name" value="BIR"/>
    <property type="match status" value="1"/>
</dbReference>
<dbReference type="VEuPathDB" id="VectorBase:BGLAX_037062"/>
<dbReference type="EnsemblMetazoa" id="BGLB020599-RA">
    <property type="protein sequence ID" value="BGLB020599-PA"/>
    <property type="gene ID" value="BGLB020599"/>
</dbReference>
<protein>
    <submittedName>
        <fullName evidence="2">Uncharacterized protein</fullName>
    </submittedName>
</protein>
<dbReference type="SUPFAM" id="SSF57924">
    <property type="entry name" value="Inhibitor of apoptosis (IAP) repeat"/>
    <property type="match status" value="2"/>
</dbReference>
<feature type="compositionally biased region" description="Polar residues" evidence="1">
    <location>
        <begin position="154"/>
        <end position="194"/>
    </location>
</feature>
<dbReference type="PROSITE" id="PS50143">
    <property type="entry name" value="BIR_REPEAT_2"/>
    <property type="match status" value="1"/>
</dbReference>
<dbReference type="OrthoDB" id="774873at2759"/>
<dbReference type="PANTHER" id="PTHR10044:SF139">
    <property type="entry name" value="DEATH-ASSOCIATED INHIBITOR OF APOPTOSIS 2"/>
    <property type="match status" value="1"/>
</dbReference>
<dbReference type="CDD" id="cd00022">
    <property type="entry name" value="BIR"/>
    <property type="match status" value="1"/>
</dbReference>